<feature type="compositionally biased region" description="Basic and acidic residues" evidence="7">
    <location>
        <begin position="1098"/>
        <end position="1111"/>
    </location>
</feature>
<evidence type="ECO:0000256" key="2">
    <source>
        <dbReference type="ARBA" id="ARBA00023015"/>
    </source>
</evidence>
<feature type="coiled-coil region" evidence="6">
    <location>
        <begin position="832"/>
        <end position="888"/>
    </location>
</feature>
<dbReference type="GO" id="GO:0005634">
    <property type="term" value="C:nucleus"/>
    <property type="evidence" value="ECO:0007669"/>
    <property type="project" value="UniProtKB-SubCell"/>
</dbReference>
<sequence length="1154" mass="127935">MEEKLETGKVFIDKEVVDWSQYTTMDSTQEDTPTCGIGENFDKSNEAEVGNSKIQQVQSQIENHVEIPDENSNEKFEDSKNIVDVSMEQNHIEVQNQEGSFINKDEAINDEESKSDDEKNSDEGITAVEVGRKDFNSSIVSTRKGTGTRLRRAEHQSGVPGVYWQESSQRWIAQWSDSISGRRITHGFSARVYGFEDAKQMAIKSRVDAIENGKATARKLHETSLTGKVYLNMNKSCYAGGGHQSETGLSASIGSHSHIGGIKGMRIAKYGTSEYERPEYLLKDDRSIVTSLMEKKNIQKIMNDMSDEGIGLLMEEMKHLKEDAEYEGIFWHPINKVWIGVWLDSITHETCTQSFAYEIGEDGIDISRLKAIEWRVKLINEKKLRDNVVEYVNNKEFKYHNNHSGSSGITNSCFNIFNNFGNSGIINPLNTDCNGNNHHGNSSSSLINLNGSSFSALNGLSNNHNSTEGSHPIIVQNNNYQLLLSQLMQYLYGGNNNSNNNNINNNNNNNTGTNNSSYNGLIGTNNSNFGANTGNFGTINTVTDYNNMILSNMLLLNGALNGSRPSSINNTNNMNVNLNSMISNYLNSYYGNLLKHQFFSDNSEGFTTKNNSTNNINGNCNNSPSLNMLDSVDFNYLSPLQILNDSTLEGMTKNKMMNSLLLGNGVGGYFGNYSSLNTNLANILGINQTNGAINSILNSGNNYINYPSNCQNQYMYNILQNLMGSNKSVPTSGNNNNNFGSLSLDNLDQFQNISGNLTENILMNHLNQTQNQYQNKSQFQIQPQCQQNNNGNNTNTNIDINGMLKKIISQENGILVPRSDTNMFEVVNLEKIDSLREEMMNYNQSMSNLLTSFEPLISGDSSFNNNSNNNSNNNNINIENNMNIANENFLKSGANNITNSISDGNINIIENNFRSNGDITDNLMDEKKISRSVTSSSVDSSISSNSTSFSMMKDSTNILEISESAATVSSTPASSSSSKMKAITSPKKKNMGGISYKSGIPGVYWKTRDQEWVAEWYDQNRKRHSRHFYVKKYGFNEAKKLAIQCRLNAVNSGEAVLRSGGNNTNNMSISGHNTNSTSVANLSSKVKDDTSTNLNMNVRKEERGERMKDGGDCINNASNQSMSPNISGEVETSKNVEDEPLNTNLNINTVTSGK</sequence>
<dbReference type="VEuPathDB" id="CryptoDB:CmeUKMEL1_06435"/>
<feature type="region of interest" description="Disordered" evidence="7">
    <location>
        <begin position="969"/>
        <end position="988"/>
    </location>
</feature>
<feature type="compositionally biased region" description="Polar residues" evidence="7">
    <location>
        <begin position="1115"/>
        <end position="1126"/>
    </location>
</feature>
<dbReference type="EMBL" id="JIBK01000011">
    <property type="protein sequence ID" value="POM83246.1"/>
    <property type="molecule type" value="Genomic_DNA"/>
</dbReference>
<feature type="compositionally biased region" description="Low complexity" evidence="7">
    <location>
        <begin position="969"/>
        <end position="985"/>
    </location>
</feature>
<evidence type="ECO:0000259" key="8">
    <source>
        <dbReference type="Pfam" id="PF00847"/>
    </source>
</evidence>
<dbReference type="GO" id="GO:0003677">
    <property type="term" value="F:DNA binding"/>
    <property type="evidence" value="ECO:0007669"/>
    <property type="project" value="UniProtKB-KW"/>
</dbReference>
<evidence type="ECO:0000256" key="4">
    <source>
        <dbReference type="ARBA" id="ARBA00023163"/>
    </source>
</evidence>
<comment type="subcellular location">
    <subcellularLocation>
        <location evidence="1">Nucleus</location>
    </subcellularLocation>
</comment>
<dbReference type="Gene3D" id="1.20.5.2050">
    <property type="match status" value="2"/>
</dbReference>
<name>A0A2P4YZS0_9CRYT</name>
<keyword evidence="3" id="KW-0238">DNA-binding</keyword>
<dbReference type="Proteomes" id="UP000236928">
    <property type="component" value="Unassembled WGS sequence"/>
</dbReference>
<evidence type="ECO:0000256" key="6">
    <source>
        <dbReference type="SAM" id="Coils"/>
    </source>
</evidence>
<feature type="compositionally biased region" description="Polar residues" evidence="7">
    <location>
        <begin position="1067"/>
        <end position="1084"/>
    </location>
</feature>
<organism evidence="9 10">
    <name type="scientific">Cryptosporidium meleagridis</name>
    <dbReference type="NCBI Taxonomy" id="93969"/>
    <lineage>
        <taxon>Eukaryota</taxon>
        <taxon>Sar</taxon>
        <taxon>Alveolata</taxon>
        <taxon>Apicomplexa</taxon>
        <taxon>Conoidasida</taxon>
        <taxon>Coccidia</taxon>
        <taxon>Eucoccidiorida</taxon>
        <taxon>Eimeriorina</taxon>
        <taxon>Cryptosporidiidae</taxon>
        <taxon>Cryptosporidium</taxon>
    </lineage>
</organism>
<keyword evidence="5" id="KW-0539">Nucleus</keyword>
<dbReference type="OrthoDB" id="364262at2759"/>
<dbReference type="AlphaFoldDB" id="A0A2P4YZS0"/>
<reference evidence="9 10" key="1">
    <citation type="submission" date="2014-04" db="EMBL/GenBank/DDBJ databases">
        <title>Comparative Genomics of Cryptosporidium Species.</title>
        <authorList>
            <person name="Silva J.C."/>
            <person name="Su Q."/>
            <person name="Chalmers R."/>
            <person name="Chibucos M.C."/>
            <person name="Elwin K."/>
            <person name="Godinez A."/>
            <person name="Guo F."/>
            <person name="Huynh K."/>
            <person name="Orvis J."/>
            <person name="Ott S."/>
            <person name="Sadzewicz L."/>
            <person name="Sengamalay N."/>
            <person name="Shetty A."/>
            <person name="Sun M."/>
            <person name="Tallon L."/>
            <person name="Xiao L."/>
            <person name="Zhang H."/>
            <person name="Fraser C.M."/>
            <person name="Zhu G."/>
            <person name="Kissinger J."/>
            <person name="Widmer G."/>
        </authorList>
    </citation>
    <scope>NUCLEOTIDE SEQUENCE [LARGE SCALE GENOMIC DNA]</scope>
    <source>
        <strain evidence="9 10">UKMEL1</strain>
    </source>
</reference>
<keyword evidence="6" id="KW-0175">Coiled coil</keyword>
<evidence type="ECO:0000256" key="3">
    <source>
        <dbReference type="ARBA" id="ARBA00023125"/>
    </source>
</evidence>
<gene>
    <name evidence="9" type="ORF">CmeUKMEL1_06435</name>
</gene>
<evidence type="ECO:0000256" key="7">
    <source>
        <dbReference type="SAM" id="MobiDB-lite"/>
    </source>
</evidence>
<feature type="domain" description="AP2/ERF" evidence="8">
    <location>
        <begin position="157"/>
        <end position="204"/>
    </location>
</feature>
<evidence type="ECO:0000313" key="10">
    <source>
        <dbReference type="Proteomes" id="UP000236928"/>
    </source>
</evidence>
<feature type="region of interest" description="Disordered" evidence="7">
    <location>
        <begin position="96"/>
        <end position="129"/>
    </location>
</feature>
<feature type="domain" description="AP2/ERF" evidence="8">
    <location>
        <begin position="998"/>
        <end position="1051"/>
    </location>
</feature>
<protein>
    <submittedName>
        <fullName evidence="9">AP2 domain protein</fullName>
    </submittedName>
</protein>
<keyword evidence="10" id="KW-1185">Reference proteome</keyword>
<dbReference type="GO" id="GO:0003700">
    <property type="term" value="F:DNA-binding transcription factor activity"/>
    <property type="evidence" value="ECO:0007669"/>
    <property type="project" value="InterPro"/>
</dbReference>
<dbReference type="InterPro" id="IPR001471">
    <property type="entry name" value="AP2/ERF_dom"/>
</dbReference>
<evidence type="ECO:0000256" key="5">
    <source>
        <dbReference type="ARBA" id="ARBA00023242"/>
    </source>
</evidence>
<evidence type="ECO:0000313" key="9">
    <source>
        <dbReference type="EMBL" id="POM83246.1"/>
    </source>
</evidence>
<evidence type="ECO:0000256" key="1">
    <source>
        <dbReference type="ARBA" id="ARBA00004123"/>
    </source>
</evidence>
<feature type="region of interest" description="Disordered" evidence="7">
    <location>
        <begin position="1067"/>
        <end position="1138"/>
    </location>
</feature>
<keyword evidence="4" id="KW-0804">Transcription</keyword>
<dbReference type="Pfam" id="PF00847">
    <property type="entry name" value="AP2"/>
    <property type="match status" value="2"/>
</dbReference>
<comment type="caution">
    <text evidence="9">The sequence shown here is derived from an EMBL/GenBank/DDBJ whole genome shotgun (WGS) entry which is preliminary data.</text>
</comment>
<proteinExistence type="predicted"/>
<accession>A0A2P4YZS0</accession>
<keyword evidence="2" id="KW-0805">Transcription regulation</keyword>